<dbReference type="InterPro" id="IPR011990">
    <property type="entry name" value="TPR-like_helical_dom_sf"/>
</dbReference>
<evidence type="ECO:0000256" key="2">
    <source>
        <dbReference type="ARBA" id="ARBA00006275"/>
    </source>
</evidence>
<keyword evidence="9" id="KW-1185">Reference proteome</keyword>
<sequence>MKTTIKYIVVGVLSLSLAGCQDILDVTPKGIITEDQLTSAEHVDGLVTAAYAFMPRTHAFDTQNPWIASLRSDDAYKGGGGLSDQTPWYQMEVFSLVNASVGNNDGVWYRGYQGISRTNTAINAILRIEDADYPLKQARLAEMRFLRGWIYFKLKRRFKWIPYIDETATSDDIVTIPNRPEDMPNDLPLWQKIFDDFAFAAQNLPANQEEVGRANKFAALAYQAKTLMWMGYPQDNNHQVTNIDREKLTEALSLIDMIIDEGGYDLAEDFANNFILEYDNASPESLWELQFTRDDGTPRGNLNEGNGLTAPWWNPYFSCCDFHKATYNMVNAFRVGADGLPLFDTYDEAELTDYDAYFDGNTWDPRLGHTVGIPGFPWKYQSVRYDSAGSRDPGIYGYFHSMKENVTTDSPGKWDEFWMFNSKNQIEVRFAEVLLWKAEILIQLDRQDEALPIINRIRERASNSATRLAYPDGSYPVEYRVEPYVDGVNINWTKENAWEALIWENRLEMAMEGRRFFDLVRWGIAAEVMNAHFEKERERRSWLDVAFFTTGRDEYLPIPQNQINWAQGVYQQNPGY</sequence>
<keyword evidence="4" id="KW-0472">Membrane</keyword>
<keyword evidence="3" id="KW-0732">Signal</keyword>
<dbReference type="PROSITE" id="PS51257">
    <property type="entry name" value="PROKAR_LIPOPROTEIN"/>
    <property type="match status" value="1"/>
</dbReference>
<dbReference type="EMBL" id="BMIU01000004">
    <property type="protein sequence ID" value="GGF25491.1"/>
    <property type="molecule type" value="Genomic_DNA"/>
</dbReference>
<keyword evidence="5" id="KW-0998">Cell outer membrane</keyword>
<evidence type="ECO:0000259" key="6">
    <source>
        <dbReference type="Pfam" id="PF07980"/>
    </source>
</evidence>
<dbReference type="Pfam" id="PF14322">
    <property type="entry name" value="SusD-like_3"/>
    <property type="match status" value="1"/>
</dbReference>
<dbReference type="RefSeq" id="WP_137404445.1">
    <property type="nucleotide sequence ID" value="NZ_BMIU01000004.1"/>
</dbReference>
<dbReference type="InterPro" id="IPR033985">
    <property type="entry name" value="SusD-like_N"/>
</dbReference>
<dbReference type="Pfam" id="PF07980">
    <property type="entry name" value="SusD_RagB"/>
    <property type="match status" value="1"/>
</dbReference>
<evidence type="ECO:0000313" key="9">
    <source>
        <dbReference type="Proteomes" id="UP000647339"/>
    </source>
</evidence>
<accession>A0ABQ1URH7</accession>
<organism evidence="8 9">
    <name type="scientific">Echinicola rosea</name>
    <dbReference type="NCBI Taxonomy" id="1807691"/>
    <lineage>
        <taxon>Bacteria</taxon>
        <taxon>Pseudomonadati</taxon>
        <taxon>Bacteroidota</taxon>
        <taxon>Cytophagia</taxon>
        <taxon>Cytophagales</taxon>
        <taxon>Cyclobacteriaceae</taxon>
        <taxon>Echinicola</taxon>
    </lineage>
</organism>
<dbReference type="Proteomes" id="UP000647339">
    <property type="component" value="Unassembled WGS sequence"/>
</dbReference>
<reference evidence="9" key="1">
    <citation type="journal article" date="2019" name="Int. J. Syst. Evol. Microbiol.">
        <title>The Global Catalogue of Microorganisms (GCM) 10K type strain sequencing project: providing services to taxonomists for standard genome sequencing and annotation.</title>
        <authorList>
            <consortium name="The Broad Institute Genomics Platform"/>
            <consortium name="The Broad Institute Genome Sequencing Center for Infectious Disease"/>
            <person name="Wu L."/>
            <person name="Ma J."/>
        </authorList>
    </citation>
    <scope>NUCLEOTIDE SEQUENCE [LARGE SCALE GENOMIC DNA]</scope>
    <source>
        <strain evidence="9">CGMCC 1.15407</strain>
    </source>
</reference>
<feature type="domain" description="SusD-like N-terminal" evidence="7">
    <location>
        <begin position="102"/>
        <end position="225"/>
    </location>
</feature>
<feature type="domain" description="RagB/SusD" evidence="6">
    <location>
        <begin position="283"/>
        <end position="576"/>
    </location>
</feature>
<gene>
    <name evidence="8" type="ORF">GCM10011339_11980</name>
</gene>
<evidence type="ECO:0000256" key="4">
    <source>
        <dbReference type="ARBA" id="ARBA00023136"/>
    </source>
</evidence>
<comment type="similarity">
    <text evidence="2">Belongs to the SusD family.</text>
</comment>
<name>A0ABQ1URH7_9BACT</name>
<evidence type="ECO:0000256" key="1">
    <source>
        <dbReference type="ARBA" id="ARBA00004442"/>
    </source>
</evidence>
<evidence type="ECO:0000256" key="5">
    <source>
        <dbReference type="ARBA" id="ARBA00023237"/>
    </source>
</evidence>
<evidence type="ECO:0000313" key="8">
    <source>
        <dbReference type="EMBL" id="GGF25491.1"/>
    </source>
</evidence>
<evidence type="ECO:0000259" key="7">
    <source>
        <dbReference type="Pfam" id="PF14322"/>
    </source>
</evidence>
<dbReference type="SUPFAM" id="SSF48452">
    <property type="entry name" value="TPR-like"/>
    <property type="match status" value="1"/>
</dbReference>
<dbReference type="InterPro" id="IPR012944">
    <property type="entry name" value="SusD_RagB_dom"/>
</dbReference>
<protein>
    <submittedName>
        <fullName evidence="8">Glycan metabolism protein RagB</fullName>
    </submittedName>
</protein>
<evidence type="ECO:0000256" key="3">
    <source>
        <dbReference type="ARBA" id="ARBA00022729"/>
    </source>
</evidence>
<comment type="subcellular location">
    <subcellularLocation>
        <location evidence="1">Cell outer membrane</location>
    </subcellularLocation>
</comment>
<dbReference type="Gene3D" id="1.25.40.390">
    <property type="match status" value="1"/>
</dbReference>
<proteinExistence type="inferred from homology"/>
<comment type="caution">
    <text evidence="8">The sequence shown here is derived from an EMBL/GenBank/DDBJ whole genome shotgun (WGS) entry which is preliminary data.</text>
</comment>